<feature type="region of interest" description="Disordered" evidence="2">
    <location>
        <begin position="384"/>
        <end position="413"/>
    </location>
</feature>
<evidence type="ECO:0000256" key="2">
    <source>
        <dbReference type="SAM" id="MobiDB-lite"/>
    </source>
</evidence>
<accession>A0A7J6ML18</accession>
<reference evidence="3 4" key="1">
    <citation type="submission" date="2020-04" db="EMBL/GenBank/DDBJ databases">
        <title>Perkinsus olseni comparative genomics.</title>
        <authorList>
            <person name="Bogema D.R."/>
        </authorList>
    </citation>
    <scope>NUCLEOTIDE SEQUENCE [LARGE SCALE GENOMIC DNA]</scope>
    <source>
        <strain evidence="3">ATCC PRA-31</strain>
    </source>
</reference>
<name>A0A7J6ML18_PEROL</name>
<feature type="coiled-coil region" evidence="1">
    <location>
        <begin position="121"/>
        <end position="148"/>
    </location>
</feature>
<evidence type="ECO:0000313" key="4">
    <source>
        <dbReference type="Proteomes" id="UP000572268"/>
    </source>
</evidence>
<evidence type="ECO:0000256" key="1">
    <source>
        <dbReference type="SAM" id="Coils"/>
    </source>
</evidence>
<dbReference type="Gene3D" id="1.10.287.1490">
    <property type="match status" value="1"/>
</dbReference>
<comment type="caution">
    <text evidence="3">The sequence shown here is derived from an EMBL/GenBank/DDBJ whole genome shotgun (WGS) entry which is preliminary data.</text>
</comment>
<sequence>MAPSVYSPGQQTSPVVSARSSRIQRVKERLVQLQQEYHAGVLADDSSESLNDTSLNASDIRHGRSSKALNPARCRVCVCGPSVSSVLSREKVALVRRDRERIDGTAARQLAELEARAVDGEGRYEAALADLTRRIQEEEEAQDTAILKLRECGYAVAGSRNSALFALPGSSAVRAEEVRARLDRMVSANATLRADLQERERKIEKEEQEIHQETDRLNESLAAANRELSAFLAGRGFHNEGEDVEALREAVEDQHSTNAQLERELEQVRGMLEDETERAESVAVELETVQQECAEMHEEVTTKTAMIEERETKLAETKEELEDLQKEVADKEAQLARRREEYDAVLESIKEEEDECNELEANLAQRQRDLKAREQVLTEALEQLRSQRRSTSRLSDGPNGSDDGECLQEEDETERDIRLSELRLKLESQKMELAVQEELKMKNERLVKDLEDRIQCMDSCRELPR</sequence>
<keyword evidence="1" id="KW-0175">Coiled coil</keyword>
<dbReference type="EMBL" id="JABANN010000081">
    <property type="protein sequence ID" value="KAF4672292.1"/>
    <property type="molecule type" value="Genomic_DNA"/>
</dbReference>
<feature type="coiled-coil region" evidence="1">
    <location>
        <begin position="419"/>
        <end position="453"/>
    </location>
</feature>
<evidence type="ECO:0000313" key="3">
    <source>
        <dbReference type="EMBL" id="KAF4672292.1"/>
    </source>
</evidence>
<feature type="compositionally biased region" description="Acidic residues" evidence="2">
    <location>
        <begin position="402"/>
        <end position="413"/>
    </location>
</feature>
<dbReference type="Proteomes" id="UP000572268">
    <property type="component" value="Unassembled WGS sequence"/>
</dbReference>
<dbReference type="AlphaFoldDB" id="A0A7J6ML18"/>
<feature type="compositionally biased region" description="Polar residues" evidence="2">
    <location>
        <begin position="7"/>
        <end position="21"/>
    </location>
</feature>
<feature type="region of interest" description="Disordered" evidence="2">
    <location>
        <begin position="1"/>
        <end position="21"/>
    </location>
</feature>
<protein>
    <submittedName>
        <fullName evidence="3">Uncharacterized protein</fullName>
    </submittedName>
</protein>
<gene>
    <name evidence="3" type="ORF">FOL46_009199</name>
</gene>
<proteinExistence type="predicted"/>
<organism evidence="3 4">
    <name type="scientific">Perkinsus olseni</name>
    <name type="common">Perkinsus atlanticus</name>
    <dbReference type="NCBI Taxonomy" id="32597"/>
    <lineage>
        <taxon>Eukaryota</taxon>
        <taxon>Sar</taxon>
        <taxon>Alveolata</taxon>
        <taxon>Perkinsozoa</taxon>
        <taxon>Perkinsea</taxon>
        <taxon>Perkinsida</taxon>
        <taxon>Perkinsidae</taxon>
        <taxon>Perkinsus</taxon>
    </lineage>
</organism>